<dbReference type="PANTHER" id="PTHR24421">
    <property type="entry name" value="NITRATE/NITRITE SENSOR PROTEIN NARX-RELATED"/>
    <property type="match status" value="1"/>
</dbReference>
<keyword evidence="3 8" id="KW-0808">Transferase</keyword>
<comment type="caution">
    <text evidence="8">The sequence shown here is derived from an EMBL/GenBank/DDBJ whole genome shotgun (WGS) entry which is preliminary data.</text>
</comment>
<dbReference type="InterPro" id="IPR050482">
    <property type="entry name" value="Sensor_HK_TwoCompSys"/>
</dbReference>
<dbReference type="EC" id="2.7.13.3" evidence="2"/>
<keyword evidence="4 8" id="KW-0418">Kinase</keyword>
<feature type="transmembrane region" description="Helical" evidence="6">
    <location>
        <begin position="293"/>
        <end position="313"/>
    </location>
</feature>
<evidence type="ECO:0000256" key="6">
    <source>
        <dbReference type="SAM" id="Phobius"/>
    </source>
</evidence>
<dbReference type="AlphaFoldDB" id="A0A150I213"/>
<evidence type="ECO:0000256" key="3">
    <source>
        <dbReference type="ARBA" id="ARBA00022679"/>
    </source>
</evidence>
<dbReference type="GO" id="GO:0004673">
    <property type="term" value="F:protein histidine kinase activity"/>
    <property type="evidence" value="ECO:0007669"/>
    <property type="project" value="UniProtKB-EC"/>
</dbReference>
<evidence type="ECO:0000313" key="8">
    <source>
        <dbReference type="EMBL" id="KXZ73752.1"/>
    </source>
</evidence>
<feature type="transmembrane region" description="Helical" evidence="6">
    <location>
        <begin position="355"/>
        <end position="376"/>
    </location>
</feature>
<feature type="transmembrane region" description="Helical" evidence="6">
    <location>
        <begin position="169"/>
        <end position="191"/>
    </location>
</feature>
<evidence type="ECO:0000256" key="4">
    <source>
        <dbReference type="ARBA" id="ARBA00022777"/>
    </source>
</evidence>
<organism evidence="8 9">
    <name type="scientific">Acinetobacter venetianus</name>
    <dbReference type="NCBI Taxonomy" id="52133"/>
    <lineage>
        <taxon>Bacteria</taxon>
        <taxon>Pseudomonadati</taxon>
        <taxon>Pseudomonadota</taxon>
        <taxon>Gammaproteobacteria</taxon>
        <taxon>Moraxellales</taxon>
        <taxon>Moraxellaceae</taxon>
        <taxon>Acinetobacter</taxon>
    </lineage>
</organism>
<keyword evidence="5" id="KW-0902">Two-component regulatory system</keyword>
<accession>A0A150I213</accession>
<keyword evidence="6" id="KW-1133">Transmembrane helix</keyword>
<feature type="domain" description="Histidine kinase" evidence="7">
    <location>
        <begin position="651"/>
        <end position="736"/>
    </location>
</feature>
<proteinExistence type="predicted"/>
<feature type="transmembrane region" description="Helical" evidence="6">
    <location>
        <begin position="415"/>
        <end position="435"/>
    </location>
</feature>
<evidence type="ECO:0000256" key="5">
    <source>
        <dbReference type="ARBA" id="ARBA00023012"/>
    </source>
</evidence>
<dbReference type="Pfam" id="PF02518">
    <property type="entry name" value="HATPase_c"/>
    <property type="match status" value="1"/>
</dbReference>
<dbReference type="InterPro" id="IPR003594">
    <property type="entry name" value="HATPase_dom"/>
</dbReference>
<protein>
    <recommendedName>
        <fullName evidence="2">histidine kinase</fullName>
        <ecNumber evidence="2">2.7.13.3</ecNumber>
    </recommendedName>
</protein>
<dbReference type="InterPro" id="IPR036890">
    <property type="entry name" value="HATPase_C_sf"/>
</dbReference>
<feature type="transmembrane region" description="Helical" evidence="6">
    <location>
        <begin position="388"/>
        <end position="409"/>
    </location>
</feature>
<sequence length="739" mass="83634">MANLIENNKAIAKNFLGNVVCRDASMKIMTRFTPVSILFMAAIFAIMWSGTVIWVSFNQPYMGLKLGIAGEQIRILDTDSSLTGTMEIPENQVLKRISTPTQAIDLIPMDLAPEPDSAMGTYRNYAQFLERQGQIADMLQQQKLELTFGDGQVYSISVMPHRPVKTFDLAFWVQLIVGVVAWLISAAVYAFRSNELAARYLLLSGVCTLIFSSFAGIYSTREIALPTTLFQFLSDLNFFGGSVFIASFVALLLYYPRRIAPNWVGVGVIGIFVFWFIAQQMGMFESMTFARRFLVMLGLICSFVLAAIHWWFSQYAPLERAALQWFLLSWLLGTSLFVLFILLPTLFGFDTSALQGYAFTLFLLVYIGLAFGILRYRLFELGIWWGRILLLLIAILFLILLDIIFISLLNLSPKISMTLTLVVCGILWLPLRGWIWERFLGYLSPKRELQFREIIGVTLATAQQNQQQLWQEVLQKNFAALHVEEGIYTEAPVLAQQGLQLHIPAIQQLDAVTLGYAGQGRRLFSQYDVAIAIELCEMLDYAIQAKMAYEAGVIEERQRIRRDLHDNISSQLVNALHSQQPQRKDDMIRNTLTDLRDVINHSMSGGICFEELLINIRAEIAERLALADIQLGWSMTGNVQQAMSLEMIHGLRSILREATNNCIRHAHAQHLKIKIRIETQFLLLQVQDDGQGLAELKIGQGQGLTNMQTRVQLLGGEIQFLNQQGLFIDMKLPLGPNRE</sequence>
<dbReference type="Gene3D" id="3.30.565.10">
    <property type="entry name" value="Histidine kinase-like ATPase, C-terminal domain"/>
    <property type="match status" value="1"/>
</dbReference>
<reference evidence="8 9" key="1">
    <citation type="journal article" date="2016" name="Sci. Rep.">
        <title>Genomic and phenotypic characterization of the species Acinetobacter venetianus.</title>
        <authorList>
            <person name="Fondi M."/>
            <person name="Maida I."/>
            <person name="Perrin E."/>
            <person name="Orlandini V."/>
            <person name="La Torre L."/>
            <person name="Bosi E."/>
            <person name="Negroni A."/>
            <person name="Zanaroli G."/>
            <person name="Fava F."/>
            <person name="Decorosi F."/>
            <person name="Giovannetti L."/>
            <person name="Viti C."/>
            <person name="Vaneechoutte M."/>
            <person name="Dijkshoorn L."/>
            <person name="Fani R."/>
        </authorList>
    </citation>
    <scope>NUCLEOTIDE SEQUENCE [LARGE SCALE GENOMIC DNA]</scope>
    <source>
        <strain evidence="8 9">LUH5627</strain>
    </source>
</reference>
<keyword evidence="6" id="KW-0472">Membrane</keyword>
<feature type="transmembrane region" description="Helical" evidence="6">
    <location>
        <begin position="262"/>
        <end position="281"/>
    </location>
</feature>
<comment type="catalytic activity">
    <reaction evidence="1">
        <text>ATP + protein L-histidine = ADP + protein N-phospho-L-histidine.</text>
        <dbReference type="EC" id="2.7.13.3"/>
    </reaction>
</comment>
<evidence type="ECO:0000256" key="1">
    <source>
        <dbReference type="ARBA" id="ARBA00000085"/>
    </source>
</evidence>
<feature type="transmembrane region" description="Helical" evidence="6">
    <location>
        <begin position="35"/>
        <end position="57"/>
    </location>
</feature>
<dbReference type="CDD" id="cd16917">
    <property type="entry name" value="HATPase_UhpB-NarQ-NarX-like"/>
    <property type="match status" value="1"/>
</dbReference>
<evidence type="ECO:0000256" key="2">
    <source>
        <dbReference type="ARBA" id="ARBA00012438"/>
    </source>
</evidence>
<dbReference type="PATRIC" id="fig|52133.18.peg.472"/>
<feature type="transmembrane region" description="Helical" evidence="6">
    <location>
        <begin position="238"/>
        <end position="255"/>
    </location>
</feature>
<dbReference type="GO" id="GO:0000160">
    <property type="term" value="P:phosphorelay signal transduction system"/>
    <property type="evidence" value="ECO:0007669"/>
    <property type="project" value="UniProtKB-KW"/>
</dbReference>
<keyword evidence="6" id="KW-0812">Transmembrane</keyword>
<dbReference type="SMART" id="SM00387">
    <property type="entry name" value="HATPase_c"/>
    <property type="match status" value="1"/>
</dbReference>
<feature type="transmembrane region" description="Helical" evidence="6">
    <location>
        <begin position="198"/>
        <end position="218"/>
    </location>
</feature>
<evidence type="ECO:0000259" key="7">
    <source>
        <dbReference type="PROSITE" id="PS50109"/>
    </source>
</evidence>
<feature type="transmembrane region" description="Helical" evidence="6">
    <location>
        <begin position="325"/>
        <end position="349"/>
    </location>
</feature>
<dbReference type="EMBL" id="JRUE01000053">
    <property type="protein sequence ID" value="KXZ73752.1"/>
    <property type="molecule type" value="Genomic_DNA"/>
</dbReference>
<evidence type="ECO:0000313" key="9">
    <source>
        <dbReference type="Proteomes" id="UP000075680"/>
    </source>
</evidence>
<gene>
    <name evidence="8" type="primary">desK</name>
    <name evidence="8" type="ORF">AVENLUH5627_00454</name>
</gene>
<dbReference type="Proteomes" id="UP000075680">
    <property type="component" value="Unassembled WGS sequence"/>
</dbReference>
<dbReference type="InterPro" id="IPR005467">
    <property type="entry name" value="His_kinase_dom"/>
</dbReference>
<dbReference type="SUPFAM" id="SSF55874">
    <property type="entry name" value="ATPase domain of HSP90 chaperone/DNA topoisomerase II/histidine kinase"/>
    <property type="match status" value="1"/>
</dbReference>
<name>A0A150I213_9GAMM</name>
<dbReference type="PROSITE" id="PS50109">
    <property type="entry name" value="HIS_KIN"/>
    <property type="match status" value="1"/>
</dbReference>
<dbReference type="PANTHER" id="PTHR24421:SF10">
    <property type="entry name" value="NITRATE_NITRITE SENSOR PROTEIN NARQ"/>
    <property type="match status" value="1"/>
</dbReference>